<reference evidence="5 6" key="1">
    <citation type="submission" date="2018-04" db="EMBL/GenBank/DDBJ databases">
        <title>Novel Campyloabacter and Helicobacter Species and Strains.</title>
        <authorList>
            <person name="Mannion A.J."/>
            <person name="Shen Z."/>
            <person name="Fox J.G."/>
        </authorList>
    </citation>
    <scope>NUCLEOTIDE SEQUENCE [LARGE SCALE GENOMIC DNA]</scope>
    <source>
        <strain evidence="5 6">MIT 12-6600</strain>
    </source>
</reference>
<feature type="domain" description="HTH marR-type" evidence="4">
    <location>
        <begin position="9"/>
        <end position="140"/>
    </location>
</feature>
<dbReference type="Gene3D" id="1.10.10.10">
    <property type="entry name" value="Winged helix-like DNA-binding domain superfamily/Winged helix DNA-binding domain"/>
    <property type="match status" value="1"/>
</dbReference>
<dbReference type="SUPFAM" id="SSF46785">
    <property type="entry name" value="Winged helix' DNA-binding domain"/>
    <property type="match status" value="1"/>
</dbReference>
<dbReference type="InterPro" id="IPR036390">
    <property type="entry name" value="WH_DNA-bd_sf"/>
</dbReference>
<name>A0A3D8ITN4_9HELI</name>
<dbReference type="InterPro" id="IPR000835">
    <property type="entry name" value="HTH_MarR-typ"/>
</dbReference>
<comment type="caution">
    <text evidence="5">The sequence shown here is derived from an EMBL/GenBank/DDBJ whole genome shotgun (WGS) entry which is preliminary data.</text>
</comment>
<dbReference type="InterPro" id="IPR036388">
    <property type="entry name" value="WH-like_DNA-bd_sf"/>
</dbReference>
<dbReference type="Pfam" id="PF01047">
    <property type="entry name" value="MarR"/>
    <property type="match status" value="1"/>
</dbReference>
<evidence type="ECO:0000256" key="1">
    <source>
        <dbReference type="ARBA" id="ARBA00023015"/>
    </source>
</evidence>
<dbReference type="Proteomes" id="UP000256514">
    <property type="component" value="Unassembled WGS sequence"/>
</dbReference>
<sequence length="160" mass="18460">MSLGGCMLSHSLGFLATQLATTLYDDFMEVVTEYNVTVRQCGVLFIAMHAQLPQTKLSKMMRVDKNIVVSMIDNLEEKGMVKRVKNQKNRKENLICLTPNGQKIAQKLHEKMQKRQREILGFLSDEDFTKLHNILEDIYQNFLIRRSNENSSDGHINNRS</sequence>
<dbReference type="OrthoDB" id="9808725at2"/>
<evidence type="ECO:0000313" key="5">
    <source>
        <dbReference type="EMBL" id="RDU68265.1"/>
    </source>
</evidence>
<dbReference type="GO" id="GO:0003677">
    <property type="term" value="F:DNA binding"/>
    <property type="evidence" value="ECO:0007669"/>
    <property type="project" value="UniProtKB-KW"/>
</dbReference>
<organism evidence="5 6">
    <name type="scientific">Helicobacter equorum</name>
    <dbReference type="NCBI Taxonomy" id="361872"/>
    <lineage>
        <taxon>Bacteria</taxon>
        <taxon>Pseudomonadati</taxon>
        <taxon>Campylobacterota</taxon>
        <taxon>Epsilonproteobacteria</taxon>
        <taxon>Campylobacterales</taxon>
        <taxon>Helicobacteraceae</taxon>
        <taxon>Helicobacter</taxon>
    </lineage>
</organism>
<keyword evidence="1" id="KW-0805">Transcription regulation</keyword>
<dbReference type="SMART" id="SM00347">
    <property type="entry name" value="HTH_MARR"/>
    <property type="match status" value="1"/>
</dbReference>
<dbReference type="PROSITE" id="PS50995">
    <property type="entry name" value="HTH_MARR_2"/>
    <property type="match status" value="1"/>
</dbReference>
<dbReference type="PANTHER" id="PTHR42756">
    <property type="entry name" value="TRANSCRIPTIONAL REGULATOR, MARR"/>
    <property type="match status" value="1"/>
</dbReference>
<protein>
    <recommendedName>
        <fullName evidence="4">HTH marR-type domain-containing protein</fullName>
    </recommendedName>
</protein>
<proteinExistence type="predicted"/>
<dbReference type="PANTHER" id="PTHR42756:SF1">
    <property type="entry name" value="TRANSCRIPTIONAL REPRESSOR OF EMRAB OPERON"/>
    <property type="match status" value="1"/>
</dbReference>
<dbReference type="AlphaFoldDB" id="A0A3D8ITN4"/>
<accession>A0A3D8ITN4</accession>
<evidence type="ECO:0000256" key="3">
    <source>
        <dbReference type="ARBA" id="ARBA00023163"/>
    </source>
</evidence>
<dbReference type="PRINTS" id="PR00598">
    <property type="entry name" value="HTHMARR"/>
</dbReference>
<dbReference type="EMBL" id="NXLT01000001">
    <property type="protein sequence ID" value="RDU68265.1"/>
    <property type="molecule type" value="Genomic_DNA"/>
</dbReference>
<keyword evidence="3" id="KW-0804">Transcription</keyword>
<gene>
    <name evidence="5" type="ORF">CQA54_00135</name>
</gene>
<keyword evidence="2" id="KW-0238">DNA-binding</keyword>
<dbReference type="GO" id="GO:0003700">
    <property type="term" value="F:DNA-binding transcription factor activity"/>
    <property type="evidence" value="ECO:0007669"/>
    <property type="project" value="InterPro"/>
</dbReference>
<evidence type="ECO:0000259" key="4">
    <source>
        <dbReference type="PROSITE" id="PS50995"/>
    </source>
</evidence>
<evidence type="ECO:0000313" key="6">
    <source>
        <dbReference type="Proteomes" id="UP000256514"/>
    </source>
</evidence>
<keyword evidence="6" id="KW-1185">Reference proteome</keyword>
<evidence type="ECO:0000256" key="2">
    <source>
        <dbReference type="ARBA" id="ARBA00023125"/>
    </source>
</evidence>